<dbReference type="PROSITE" id="PS01162">
    <property type="entry name" value="QOR_ZETA_CRYSTAL"/>
    <property type="match status" value="1"/>
</dbReference>
<dbReference type="InterPro" id="IPR011032">
    <property type="entry name" value="GroES-like_sf"/>
</dbReference>
<dbReference type="EC" id="1.-.-.-" evidence="3"/>
<comment type="caution">
    <text evidence="3">The sequence shown here is derived from an EMBL/GenBank/DDBJ whole genome shotgun (WGS) entry which is preliminary data.</text>
</comment>
<gene>
    <name evidence="3" type="ORF">UXQ13_12520</name>
</gene>
<dbReference type="InterPro" id="IPR013154">
    <property type="entry name" value="ADH-like_N"/>
</dbReference>
<protein>
    <submittedName>
        <fullName evidence="3">NADP-dependent oxidoreductase</fullName>
        <ecNumber evidence="3">1.-.-.-</ecNumber>
    </submittedName>
</protein>
<dbReference type="SMART" id="SM00829">
    <property type="entry name" value="PKS_ER"/>
    <property type="match status" value="1"/>
</dbReference>
<dbReference type="GO" id="GO:0016491">
    <property type="term" value="F:oxidoreductase activity"/>
    <property type="evidence" value="ECO:0007669"/>
    <property type="project" value="UniProtKB-KW"/>
</dbReference>
<dbReference type="PANTHER" id="PTHR11695">
    <property type="entry name" value="ALCOHOL DEHYDROGENASE RELATED"/>
    <property type="match status" value="1"/>
</dbReference>
<dbReference type="SUPFAM" id="SSF50129">
    <property type="entry name" value="GroES-like"/>
    <property type="match status" value="1"/>
</dbReference>
<evidence type="ECO:0000259" key="2">
    <source>
        <dbReference type="SMART" id="SM00829"/>
    </source>
</evidence>
<dbReference type="InterPro" id="IPR020843">
    <property type="entry name" value="ER"/>
</dbReference>
<feature type="domain" description="Enoyl reductase (ER)" evidence="2">
    <location>
        <begin position="11"/>
        <end position="329"/>
    </location>
</feature>
<reference evidence="3 4" key="1">
    <citation type="submission" date="2024-03" db="EMBL/GenBank/DDBJ databases">
        <title>Draft genome sequence of Klenkia terrae.</title>
        <authorList>
            <person name="Duangmal K."/>
            <person name="Chantavorakit T."/>
        </authorList>
    </citation>
    <scope>NUCLEOTIDE SEQUENCE [LARGE SCALE GENOMIC DNA]</scope>
    <source>
        <strain evidence="3 4">JCM 17786</strain>
    </source>
</reference>
<evidence type="ECO:0000256" key="1">
    <source>
        <dbReference type="ARBA" id="ARBA00023002"/>
    </source>
</evidence>
<dbReference type="Gene3D" id="3.40.50.720">
    <property type="entry name" value="NAD(P)-binding Rossmann-like Domain"/>
    <property type="match status" value="1"/>
</dbReference>
<evidence type="ECO:0000313" key="4">
    <source>
        <dbReference type="Proteomes" id="UP001373496"/>
    </source>
</evidence>
<dbReference type="InterPro" id="IPR002364">
    <property type="entry name" value="Quin_OxRdtase/zeta-crystal_CS"/>
</dbReference>
<dbReference type="Gene3D" id="3.90.180.10">
    <property type="entry name" value="Medium-chain alcohol dehydrogenases, catalytic domain"/>
    <property type="match status" value="1"/>
</dbReference>
<organism evidence="3 4">
    <name type="scientific">Klenkia terrae</name>
    <dbReference type="NCBI Taxonomy" id="1052259"/>
    <lineage>
        <taxon>Bacteria</taxon>
        <taxon>Bacillati</taxon>
        <taxon>Actinomycetota</taxon>
        <taxon>Actinomycetes</taxon>
        <taxon>Geodermatophilales</taxon>
        <taxon>Geodermatophilaceae</taxon>
        <taxon>Klenkia</taxon>
    </lineage>
</organism>
<dbReference type="Proteomes" id="UP001373496">
    <property type="component" value="Unassembled WGS sequence"/>
</dbReference>
<dbReference type="CDD" id="cd05289">
    <property type="entry name" value="MDR_like_2"/>
    <property type="match status" value="1"/>
</dbReference>
<name>A0ABU8E6L6_9ACTN</name>
<evidence type="ECO:0000313" key="3">
    <source>
        <dbReference type="EMBL" id="MEI4279291.1"/>
    </source>
</evidence>
<keyword evidence="4" id="KW-1185">Reference proteome</keyword>
<dbReference type="InterPro" id="IPR050700">
    <property type="entry name" value="YIM1/Zinc_Alcohol_DH_Fams"/>
</dbReference>
<sequence>MKAWQIDAYRGPLHLADVPEPVLEPHDVLVEVHAAALNVADLMVGRGEFKAFLPAPVPLTYGQDLAGVVTAVGPAVTRFAVGDEVFGCLDVARPGGTMTERVAVAESDLARTPAGLSMVEAASLPLVSLTAWQVLVERAHVRPGQRVLVHAGSGGLGSVAVQIAKHLGATVATTTGTSNVEWVRALGADQVVDHRTQDFAELVHDQDLVLDGLGGEVLDKSFGVLRRGGQVVGVKGPPDRAFAKSLGLSPVLQTVMGVLSLRTNRRARKAGVRYSFLFMHSSGAQLEQIAALVDDGVLRPVVDRVYPFAETDQAYAHLATGRAKGKVVVSVRSRAGSGGFGDPVGVPARALGARLDRRRGQRLRGVGQQLARVVGDGLGGVQQRSGHGVVHDRE</sequence>
<proteinExistence type="predicted"/>
<accession>A0ABU8E6L6</accession>
<dbReference type="SUPFAM" id="SSF51735">
    <property type="entry name" value="NAD(P)-binding Rossmann-fold domains"/>
    <property type="match status" value="1"/>
</dbReference>
<keyword evidence="1 3" id="KW-0560">Oxidoreductase</keyword>
<dbReference type="RefSeq" id="WP_225235648.1">
    <property type="nucleotide sequence ID" value="NZ_JBAPLV010000012.1"/>
</dbReference>
<dbReference type="PANTHER" id="PTHR11695:SF294">
    <property type="entry name" value="RETICULON-4-INTERACTING PROTEIN 1, MITOCHONDRIAL"/>
    <property type="match status" value="1"/>
</dbReference>
<dbReference type="Pfam" id="PF08240">
    <property type="entry name" value="ADH_N"/>
    <property type="match status" value="1"/>
</dbReference>
<dbReference type="InterPro" id="IPR036291">
    <property type="entry name" value="NAD(P)-bd_dom_sf"/>
</dbReference>
<dbReference type="Pfam" id="PF13602">
    <property type="entry name" value="ADH_zinc_N_2"/>
    <property type="match status" value="1"/>
</dbReference>
<dbReference type="EMBL" id="JBAPLV010000012">
    <property type="protein sequence ID" value="MEI4279291.1"/>
    <property type="molecule type" value="Genomic_DNA"/>
</dbReference>